<name>A0A7W7LE22_STRNE</name>
<feature type="domain" description="Enoyl reductase (ER)" evidence="1">
    <location>
        <begin position="10"/>
        <end position="296"/>
    </location>
</feature>
<dbReference type="InterPro" id="IPR013154">
    <property type="entry name" value="ADH-like_N"/>
</dbReference>
<dbReference type="EMBL" id="JACHJG010000008">
    <property type="protein sequence ID" value="MBB4887941.1"/>
    <property type="molecule type" value="Genomic_DNA"/>
</dbReference>
<proteinExistence type="predicted"/>
<reference evidence="2 3" key="1">
    <citation type="submission" date="2020-08" db="EMBL/GenBank/DDBJ databases">
        <title>Genomic Encyclopedia of Type Strains, Phase III (KMG-III): the genomes of soil and plant-associated and newly described type strains.</title>
        <authorList>
            <person name="Whitman W."/>
        </authorList>
    </citation>
    <scope>NUCLEOTIDE SEQUENCE [LARGE SCALE GENOMIC DNA]</scope>
    <source>
        <strain evidence="2 3">CECT 3265</strain>
    </source>
</reference>
<dbReference type="SUPFAM" id="SSF50129">
    <property type="entry name" value="GroES-like"/>
    <property type="match status" value="1"/>
</dbReference>
<dbReference type="InterPro" id="IPR052585">
    <property type="entry name" value="Lipid_raft_assoc_Zn_ADH"/>
</dbReference>
<evidence type="ECO:0000313" key="3">
    <source>
        <dbReference type="Proteomes" id="UP000556436"/>
    </source>
</evidence>
<dbReference type="PANTHER" id="PTHR43482:SF1">
    <property type="entry name" value="PROTEIN AST1-RELATED"/>
    <property type="match status" value="1"/>
</dbReference>
<dbReference type="Pfam" id="PF08240">
    <property type="entry name" value="ADH_N"/>
    <property type="match status" value="1"/>
</dbReference>
<dbReference type="PANTHER" id="PTHR43482">
    <property type="entry name" value="PROTEIN AST1-RELATED"/>
    <property type="match status" value="1"/>
</dbReference>
<dbReference type="CDD" id="cd05289">
    <property type="entry name" value="MDR_like_2"/>
    <property type="match status" value="1"/>
</dbReference>
<dbReference type="AlphaFoldDB" id="A0A7W7LE22"/>
<protein>
    <submittedName>
        <fullName evidence="2">NADPH:quinone reductase-like Zn-dependent oxidoreductase</fullName>
    </submittedName>
</protein>
<evidence type="ECO:0000259" key="1">
    <source>
        <dbReference type="SMART" id="SM00829"/>
    </source>
</evidence>
<gene>
    <name evidence="2" type="ORF">FHS38_004009</name>
</gene>
<dbReference type="SUPFAM" id="SSF51735">
    <property type="entry name" value="NAD(P)-binding Rossmann-fold domains"/>
    <property type="match status" value="1"/>
</dbReference>
<dbReference type="GO" id="GO:0016491">
    <property type="term" value="F:oxidoreductase activity"/>
    <property type="evidence" value="ECO:0007669"/>
    <property type="project" value="InterPro"/>
</dbReference>
<dbReference type="Gene3D" id="3.90.180.10">
    <property type="entry name" value="Medium-chain alcohol dehydrogenases, catalytic domain"/>
    <property type="match status" value="1"/>
</dbReference>
<dbReference type="Proteomes" id="UP000556436">
    <property type="component" value="Unassembled WGS sequence"/>
</dbReference>
<dbReference type="SMART" id="SM00829">
    <property type="entry name" value="PKS_ER"/>
    <property type="match status" value="1"/>
</dbReference>
<comment type="caution">
    <text evidence="2">The sequence shown here is derived from an EMBL/GenBank/DDBJ whole genome shotgun (WGS) entry which is preliminary data.</text>
</comment>
<dbReference type="RefSeq" id="WP_184735192.1">
    <property type="nucleotide sequence ID" value="NZ_BMRW01000008.1"/>
</dbReference>
<dbReference type="InterPro" id="IPR036291">
    <property type="entry name" value="NAD(P)-bd_dom_sf"/>
</dbReference>
<sequence>MRAAVVTSFGGPEQVEIIETALPEPGVGQVRIRVAAATLNPVDGAVRAGVFGGEGRPLGLGWDVAGTVDAVGPGAGFAVGDEVVGLAYGPHKELGTHADHAVLDATAVAAAPRSVDAVHAATLPLNALTAAQGLDLLALSPGQTLLITGAAGAVGGFAIQLAHQQGLIVTALAGADDEELVRSLGADHFVPRSGPAAPSGFDGVLDAAVLGEAALALVRDGGSYAGVIPGAQPASVRSVRTAAVEVSPDGARLATLSALVDEGALTLRVAETHPLAEAAKAHARLAEGGVRGRIVLVP</sequence>
<dbReference type="Gene3D" id="3.40.50.720">
    <property type="entry name" value="NAD(P)-binding Rossmann-like Domain"/>
    <property type="match status" value="1"/>
</dbReference>
<dbReference type="InterPro" id="IPR020843">
    <property type="entry name" value="ER"/>
</dbReference>
<dbReference type="InterPro" id="IPR011032">
    <property type="entry name" value="GroES-like_sf"/>
</dbReference>
<dbReference type="Pfam" id="PF13602">
    <property type="entry name" value="ADH_zinc_N_2"/>
    <property type="match status" value="1"/>
</dbReference>
<evidence type="ECO:0000313" key="2">
    <source>
        <dbReference type="EMBL" id="MBB4887941.1"/>
    </source>
</evidence>
<organism evidence="2 3">
    <name type="scientific">Streptomyces netropsis</name>
    <name type="common">Streptoverticillium netropsis</name>
    <dbReference type="NCBI Taxonomy" id="55404"/>
    <lineage>
        <taxon>Bacteria</taxon>
        <taxon>Bacillati</taxon>
        <taxon>Actinomycetota</taxon>
        <taxon>Actinomycetes</taxon>
        <taxon>Kitasatosporales</taxon>
        <taxon>Streptomycetaceae</taxon>
        <taxon>Streptomyces</taxon>
    </lineage>
</organism>
<keyword evidence="3" id="KW-1185">Reference proteome</keyword>
<accession>A0A7W7LE22</accession>